<organism evidence="2 3">
    <name type="scientific">Favolaschia claudopus</name>
    <dbReference type="NCBI Taxonomy" id="2862362"/>
    <lineage>
        <taxon>Eukaryota</taxon>
        <taxon>Fungi</taxon>
        <taxon>Dikarya</taxon>
        <taxon>Basidiomycota</taxon>
        <taxon>Agaricomycotina</taxon>
        <taxon>Agaricomycetes</taxon>
        <taxon>Agaricomycetidae</taxon>
        <taxon>Agaricales</taxon>
        <taxon>Marasmiineae</taxon>
        <taxon>Mycenaceae</taxon>
        <taxon>Favolaschia</taxon>
    </lineage>
</organism>
<feature type="region of interest" description="Disordered" evidence="1">
    <location>
        <begin position="58"/>
        <end position="80"/>
    </location>
</feature>
<comment type="caution">
    <text evidence="2">The sequence shown here is derived from an EMBL/GenBank/DDBJ whole genome shotgun (WGS) entry which is preliminary data.</text>
</comment>
<evidence type="ECO:0000313" key="3">
    <source>
        <dbReference type="Proteomes" id="UP001362999"/>
    </source>
</evidence>
<evidence type="ECO:0008006" key="4">
    <source>
        <dbReference type="Google" id="ProtNLM"/>
    </source>
</evidence>
<evidence type="ECO:0000256" key="1">
    <source>
        <dbReference type="SAM" id="MobiDB-lite"/>
    </source>
</evidence>
<accession>A0AAW0CSH0</accession>
<dbReference type="Proteomes" id="UP001362999">
    <property type="component" value="Unassembled WGS sequence"/>
</dbReference>
<evidence type="ECO:0000313" key="2">
    <source>
        <dbReference type="EMBL" id="KAK7042186.1"/>
    </source>
</evidence>
<reference evidence="2 3" key="1">
    <citation type="journal article" date="2024" name="J Genomics">
        <title>Draft genome sequencing and assembly of Favolaschia claudopus CIRM-BRFM 2984 isolated from oak limbs.</title>
        <authorList>
            <person name="Navarro D."/>
            <person name="Drula E."/>
            <person name="Chaduli D."/>
            <person name="Cazenave R."/>
            <person name="Ahrendt S."/>
            <person name="Wang J."/>
            <person name="Lipzen A."/>
            <person name="Daum C."/>
            <person name="Barry K."/>
            <person name="Grigoriev I.V."/>
            <person name="Favel A."/>
            <person name="Rosso M.N."/>
            <person name="Martin F."/>
        </authorList>
    </citation>
    <scope>NUCLEOTIDE SEQUENCE [LARGE SCALE GENOMIC DNA]</scope>
    <source>
        <strain evidence="2 3">CIRM-BRFM 2984</strain>
    </source>
</reference>
<proteinExistence type="predicted"/>
<gene>
    <name evidence="2" type="ORF">R3P38DRAFT_3260236</name>
</gene>
<sequence>MRRPPSFYLLLLLCGQCYPTRRFSHQNAFEKLAQRLYHTCLLLDLGWTITNEGRARHDLRASRRKNGVRSSSRKGSESPRRLGISCRVSFCTPSCSILGSRPPRECSCSQVHGSTFAGTTRVALRRPEDGRGDYGIPSWRSCSICSVYCRTSVVVVKSLSESSVHS</sequence>
<protein>
    <recommendedName>
        <fullName evidence="4">Secreted protein</fullName>
    </recommendedName>
</protein>
<dbReference type="EMBL" id="JAWWNJ010000013">
    <property type="protein sequence ID" value="KAK7042186.1"/>
    <property type="molecule type" value="Genomic_DNA"/>
</dbReference>
<keyword evidence="3" id="KW-1185">Reference proteome</keyword>
<name>A0AAW0CSH0_9AGAR</name>
<dbReference type="AlphaFoldDB" id="A0AAW0CSH0"/>